<organism evidence="10 11">
    <name type="scientific">Candidatus Thermofonsia Clade 3 bacterium</name>
    <dbReference type="NCBI Taxonomy" id="2364212"/>
    <lineage>
        <taxon>Bacteria</taxon>
        <taxon>Bacillati</taxon>
        <taxon>Chloroflexota</taxon>
        <taxon>Candidatus Thermofontia</taxon>
        <taxon>Candidatus Thermofonsia Clade 3</taxon>
    </lineage>
</organism>
<comment type="similarity">
    <text evidence="9">Belongs to the bacterial histone-like protein family.</text>
</comment>
<dbReference type="PANTHER" id="PTHR33175">
    <property type="entry name" value="DNA-BINDING PROTEIN HU"/>
    <property type="match status" value="1"/>
</dbReference>
<dbReference type="PANTHER" id="PTHR33175:SF13">
    <property type="entry name" value="HISTONE-LIKE PROTEIN"/>
    <property type="match status" value="1"/>
</dbReference>
<dbReference type="CDD" id="cd13834">
    <property type="entry name" value="HU_like"/>
    <property type="match status" value="1"/>
</dbReference>
<dbReference type="GO" id="GO:0030527">
    <property type="term" value="F:structural constituent of chromatin"/>
    <property type="evidence" value="ECO:0007669"/>
    <property type="project" value="InterPro"/>
</dbReference>
<evidence type="ECO:0000313" key="10">
    <source>
        <dbReference type="EMBL" id="PJF48917.1"/>
    </source>
</evidence>
<evidence type="ECO:0000256" key="9">
    <source>
        <dbReference type="RuleBase" id="RU003939"/>
    </source>
</evidence>
<dbReference type="Gene3D" id="4.10.520.10">
    <property type="entry name" value="IHF-like DNA-binding proteins"/>
    <property type="match status" value="1"/>
</dbReference>
<sequence>MNKSQLAATLAENTGLSKADVNKVLAALSDVIHRELSPSGPQVFSLPGIVKFTVSRKPATSAREGVNPFTGEKIIIAAKPERNVVRARVLKPLKEAV</sequence>
<evidence type="ECO:0000256" key="2">
    <source>
        <dbReference type="ARBA" id="ARBA00011738"/>
    </source>
</evidence>
<dbReference type="InterPro" id="IPR000119">
    <property type="entry name" value="Hist_DNA-bd"/>
</dbReference>
<dbReference type="EMBL" id="PGTN01000004">
    <property type="protein sequence ID" value="PJF48917.1"/>
    <property type="molecule type" value="Genomic_DNA"/>
</dbReference>
<comment type="subunit">
    <text evidence="2">Homodimer.</text>
</comment>
<proteinExistence type="inferred from homology"/>
<name>A0A2M8QGJ1_9CHLR</name>
<protein>
    <recommendedName>
        <fullName evidence="3">Viral histone-like protein</fullName>
    </recommendedName>
    <alternativeName>
        <fullName evidence="7">DNA-binding protein pA104R</fullName>
    </alternativeName>
    <alternativeName>
        <fullName evidence="6">pA104R</fullName>
    </alternativeName>
</protein>
<dbReference type="AlphaFoldDB" id="A0A2M8QGJ1"/>
<dbReference type="GO" id="GO:0003677">
    <property type="term" value="F:DNA binding"/>
    <property type="evidence" value="ECO:0007669"/>
    <property type="project" value="UniProtKB-KW"/>
</dbReference>
<keyword evidence="10" id="KW-0238">DNA-binding</keyword>
<evidence type="ECO:0000313" key="11">
    <source>
        <dbReference type="Proteomes" id="UP000230790"/>
    </source>
</evidence>
<dbReference type="GO" id="GO:0006260">
    <property type="term" value="P:DNA replication"/>
    <property type="evidence" value="ECO:0007669"/>
    <property type="project" value="UniProtKB-KW"/>
</dbReference>
<evidence type="ECO:0000256" key="6">
    <source>
        <dbReference type="ARBA" id="ARBA00033120"/>
    </source>
</evidence>
<evidence type="ECO:0000256" key="5">
    <source>
        <dbReference type="ARBA" id="ARBA00022921"/>
    </source>
</evidence>
<accession>A0A2M8QGJ1</accession>
<keyword evidence="4" id="KW-0235">DNA replication</keyword>
<evidence type="ECO:0000256" key="3">
    <source>
        <dbReference type="ARBA" id="ARBA00016145"/>
    </source>
</evidence>
<evidence type="ECO:0000256" key="7">
    <source>
        <dbReference type="ARBA" id="ARBA00033227"/>
    </source>
</evidence>
<comment type="caution">
    <text evidence="10">The sequence shown here is derived from an EMBL/GenBank/DDBJ whole genome shotgun (WGS) entry which is preliminary data.</text>
</comment>
<dbReference type="SMART" id="SM00411">
    <property type="entry name" value="BHL"/>
    <property type="match status" value="1"/>
</dbReference>
<reference evidence="10 11" key="1">
    <citation type="submission" date="2017-11" db="EMBL/GenBank/DDBJ databases">
        <title>Evolution of Phototrophy in the Chloroflexi Phylum Driven by Horizontal Gene Transfer.</title>
        <authorList>
            <person name="Ward L.M."/>
            <person name="Hemp J."/>
            <person name="Shih P.M."/>
            <person name="Mcglynn S.E."/>
            <person name="Fischer W."/>
        </authorList>
    </citation>
    <scope>NUCLEOTIDE SEQUENCE [LARGE SCALE GENOMIC DNA]</scope>
    <source>
        <strain evidence="10">JP3_7</strain>
    </source>
</reference>
<keyword evidence="5" id="KW-0426">Late protein</keyword>
<gene>
    <name evidence="10" type="ORF">CUN48_01260</name>
</gene>
<dbReference type="Proteomes" id="UP000230790">
    <property type="component" value="Unassembled WGS sequence"/>
</dbReference>
<evidence type="ECO:0000256" key="4">
    <source>
        <dbReference type="ARBA" id="ARBA00022705"/>
    </source>
</evidence>
<dbReference type="InterPro" id="IPR010992">
    <property type="entry name" value="IHF-like_DNA-bd_dom_sf"/>
</dbReference>
<evidence type="ECO:0000256" key="8">
    <source>
        <dbReference type="ARBA" id="ARBA00046140"/>
    </source>
</evidence>
<comment type="function">
    <text evidence="8">DNA-binding protein that plays a critical role in nucleoid compaction, genome replication and DNA replication and transcription. Binds to both ssDNA and dsDNA with a binding site covering about 15 nucleotides. Displays DNA-supercoiling activity only when associated with the viral DNA topoisomerase 2.</text>
</comment>
<evidence type="ECO:0000256" key="1">
    <source>
        <dbReference type="ARBA" id="ARBA00004328"/>
    </source>
</evidence>
<dbReference type="Pfam" id="PF00216">
    <property type="entry name" value="Bac_DNA_binding"/>
    <property type="match status" value="1"/>
</dbReference>
<dbReference type="GO" id="GO:0005829">
    <property type="term" value="C:cytosol"/>
    <property type="evidence" value="ECO:0007669"/>
    <property type="project" value="TreeGrafter"/>
</dbReference>
<dbReference type="SUPFAM" id="SSF47729">
    <property type="entry name" value="IHF-like DNA-binding proteins"/>
    <property type="match status" value="1"/>
</dbReference>
<comment type="subcellular location">
    <subcellularLocation>
        <location evidence="1">Virion</location>
    </subcellularLocation>
</comment>